<dbReference type="InterPro" id="IPR035985">
    <property type="entry name" value="Ubiquitin-activating_enz"/>
</dbReference>
<dbReference type="GO" id="GO:0008146">
    <property type="term" value="F:sulfotransferase activity"/>
    <property type="evidence" value="ECO:0007669"/>
    <property type="project" value="TreeGrafter"/>
</dbReference>
<keyword evidence="3" id="KW-0548">Nucleotidyltransferase</keyword>
<dbReference type="GO" id="GO:0016779">
    <property type="term" value="F:nucleotidyltransferase activity"/>
    <property type="evidence" value="ECO:0007669"/>
    <property type="project" value="UniProtKB-KW"/>
</dbReference>
<keyword evidence="4" id="KW-1185">Reference proteome</keyword>
<evidence type="ECO:0000313" key="4">
    <source>
        <dbReference type="Proteomes" id="UP001152422"/>
    </source>
</evidence>
<gene>
    <name evidence="3" type="ORF">M4L89_13375</name>
</gene>
<feature type="domain" description="THIF-type NAD/FAD binding fold" evidence="2">
    <location>
        <begin position="5"/>
        <end position="240"/>
    </location>
</feature>
<organism evidence="3 4">
    <name type="scientific">Staphylococcus equorum</name>
    <dbReference type="NCBI Taxonomy" id="246432"/>
    <lineage>
        <taxon>Bacteria</taxon>
        <taxon>Bacillati</taxon>
        <taxon>Bacillota</taxon>
        <taxon>Bacilli</taxon>
        <taxon>Bacillales</taxon>
        <taxon>Staphylococcaceae</taxon>
        <taxon>Staphylococcus</taxon>
    </lineage>
</organism>
<evidence type="ECO:0000256" key="1">
    <source>
        <dbReference type="ARBA" id="ARBA00009919"/>
    </source>
</evidence>
<dbReference type="PANTHER" id="PTHR10953">
    <property type="entry name" value="UBIQUITIN-ACTIVATING ENZYME E1"/>
    <property type="match status" value="1"/>
</dbReference>
<comment type="caution">
    <text evidence="3">The sequence shown here is derived from an EMBL/GenBank/DDBJ whole genome shotgun (WGS) entry which is preliminary data.</text>
</comment>
<keyword evidence="3" id="KW-0808">Transferase</keyword>
<accession>A0A9X4L5K6</accession>
<name>A0A9X4L5K6_9STAP</name>
<dbReference type="GO" id="GO:0004792">
    <property type="term" value="F:thiosulfate-cyanide sulfurtransferase activity"/>
    <property type="evidence" value="ECO:0007669"/>
    <property type="project" value="TreeGrafter"/>
</dbReference>
<dbReference type="CDD" id="cd00757">
    <property type="entry name" value="ThiF_MoeB_HesA_family"/>
    <property type="match status" value="1"/>
</dbReference>
<dbReference type="Gene3D" id="3.40.50.720">
    <property type="entry name" value="NAD(P)-binding Rossmann-like Domain"/>
    <property type="match status" value="1"/>
</dbReference>
<dbReference type="GO" id="GO:0005829">
    <property type="term" value="C:cytosol"/>
    <property type="evidence" value="ECO:0007669"/>
    <property type="project" value="TreeGrafter"/>
</dbReference>
<dbReference type="InterPro" id="IPR045886">
    <property type="entry name" value="ThiF/MoeB/HesA"/>
</dbReference>
<dbReference type="Proteomes" id="UP001152422">
    <property type="component" value="Unassembled WGS sequence"/>
</dbReference>
<evidence type="ECO:0000259" key="2">
    <source>
        <dbReference type="Pfam" id="PF00899"/>
    </source>
</evidence>
<dbReference type="InterPro" id="IPR000594">
    <property type="entry name" value="ThiF_NAD_FAD-bd"/>
</dbReference>
<dbReference type="FunFam" id="3.40.50.720:FF:000080">
    <property type="entry name" value="Thiazole biosynthesis adenylyltransferase ThiF"/>
    <property type="match status" value="1"/>
</dbReference>
<dbReference type="PANTHER" id="PTHR10953:SF102">
    <property type="entry name" value="ADENYLYLTRANSFERASE AND SULFURTRANSFERASE MOCS3"/>
    <property type="match status" value="1"/>
</dbReference>
<dbReference type="RefSeq" id="WP_021338916.1">
    <property type="nucleotide sequence ID" value="NZ_CP013114.1"/>
</dbReference>
<dbReference type="GO" id="GO:0008641">
    <property type="term" value="F:ubiquitin-like modifier activating enzyme activity"/>
    <property type="evidence" value="ECO:0007669"/>
    <property type="project" value="InterPro"/>
</dbReference>
<sequence length="333" mass="37743">MTQRYDRQMRYEPFGKYGQAQLQQTHVMIMGAGALGSQCAELLTRMGVGQLTIIDMDIVEESNLHRQATYVEADATQMLPKVEALKVHLGQINSEVQVQALYQEITNTNIEALLCQHQPDIVLDGMDHFAIRYLINEVCHKLGVPWIYGAAVGSKGTVYAIDYHGPCLKCMLGTTPSTGESCAINGVLPPVIHQVASMEVSELLRWLSGKGFSRKLTTMDCYTMQYKTLNIDTLKNNNCPICNEGNYEYLNMAQQNSIEKQCGNVFLLRFTPQIFKYTDLLPVKVMKSNYFAKMISYRDYEITLFKDGRMNVYGIENEDQAVALYEEFLKCLK</sequence>
<dbReference type="SUPFAM" id="SSF69572">
    <property type="entry name" value="Activating enzymes of the ubiquitin-like proteins"/>
    <property type="match status" value="1"/>
</dbReference>
<dbReference type="KEGG" id="seqo:SE1039_24250"/>
<evidence type="ECO:0000313" key="3">
    <source>
        <dbReference type="EMBL" id="MDG0847215.1"/>
    </source>
</evidence>
<dbReference type="AlphaFoldDB" id="A0A9X4L5K6"/>
<proteinExistence type="inferred from homology"/>
<dbReference type="EMBL" id="JAMBQA010000011">
    <property type="protein sequence ID" value="MDG0847215.1"/>
    <property type="molecule type" value="Genomic_DNA"/>
</dbReference>
<protein>
    <submittedName>
        <fullName evidence="3">ThiF family adenylyltransferase</fullName>
    </submittedName>
</protein>
<dbReference type="Pfam" id="PF00899">
    <property type="entry name" value="ThiF"/>
    <property type="match status" value="1"/>
</dbReference>
<reference evidence="3" key="1">
    <citation type="submission" date="2022-05" db="EMBL/GenBank/DDBJ databases">
        <title>Comparative genomics of Staphylococcus equorum isolates.</title>
        <authorList>
            <person name="Luelf R.H."/>
        </authorList>
    </citation>
    <scope>NUCLEOTIDE SEQUENCE</scope>
    <source>
        <strain evidence="3">TMW 2.2497</strain>
    </source>
</reference>
<comment type="similarity">
    <text evidence="1">Belongs to the HesA/MoeB/ThiF family.</text>
</comment>